<keyword evidence="3 5" id="KW-0268">Exocytosis</keyword>
<dbReference type="InterPro" id="IPR007191">
    <property type="entry name" value="Sec8_exocyst_N"/>
</dbReference>
<comment type="function">
    <text evidence="5">Component of the exocyst complex involved in the docking of exocytic vesicles with fusion sites on the plasma membrane.</text>
</comment>
<feature type="region of interest" description="Disordered" evidence="6">
    <location>
        <begin position="224"/>
        <end position="264"/>
    </location>
</feature>
<dbReference type="GO" id="GO:0006612">
    <property type="term" value="P:protein targeting to membrane"/>
    <property type="evidence" value="ECO:0007669"/>
    <property type="project" value="UniProtKB-UniRule"/>
</dbReference>
<evidence type="ECO:0000259" key="8">
    <source>
        <dbReference type="Pfam" id="PF20652"/>
    </source>
</evidence>
<protein>
    <recommendedName>
        <fullName evidence="5">Exocyst complex component Sec8</fullName>
    </recommendedName>
</protein>
<dbReference type="InterPro" id="IPR039682">
    <property type="entry name" value="Sec8/EXOC4"/>
</dbReference>
<comment type="similarity">
    <text evidence="1 5">Belongs to the SEC8 family.</text>
</comment>
<dbReference type="Pfam" id="PF20652">
    <property type="entry name" value="Sec8_C"/>
    <property type="match status" value="1"/>
</dbReference>
<dbReference type="GO" id="GO:0015031">
    <property type="term" value="P:protein transport"/>
    <property type="evidence" value="ECO:0007669"/>
    <property type="project" value="UniProtKB-KW"/>
</dbReference>
<feature type="domain" description="Exocyst complex component Sec8 N-terminal" evidence="7">
    <location>
        <begin position="47"/>
        <end position="148"/>
    </location>
</feature>
<dbReference type="GO" id="GO:0006893">
    <property type="term" value="P:Golgi to plasma membrane transport"/>
    <property type="evidence" value="ECO:0007669"/>
    <property type="project" value="TreeGrafter"/>
</dbReference>
<dbReference type="PANTHER" id="PTHR14146:SF0">
    <property type="entry name" value="EXOCYST COMPLEX COMPONENT 4"/>
    <property type="match status" value="1"/>
</dbReference>
<evidence type="ECO:0000256" key="2">
    <source>
        <dbReference type="ARBA" id="ARBA00022448"/>
    </source>
</evidence>
<evidence type="ECO:0000256" key="4">
    <source>
        <dbReference type="ARBA" id="ARBA00022927"/>
    </source>
</evidence>
<dbReference type="PANTHER" id="PTHR14146">
    <property type="entry name" value="EXOCYST COMPLEX COMPONENT 4"/>
    <property type="match status" value="1"/>
</dbReference>
<evidence type="ECO:0000313" key="9">
    <source>
        <dbReference type="EnsemblMetazoa" id="Aqu2.1.32139_001"/>
    </source>
</evidence>
<sequence length="1019" mass="116625">MAYYSSFPSSFPSTYNTGGSGGKSQGSLLQVVIRKLAESYDDDERRQHYEEIQADLDVAEENLHSLVDEHQDKLHSTLATFQKIDVTVKESQFKVHQVRENLALSRVQLQCKREALKRLYFDNVKHKIMLKLLNQVDDMKHVPEKLQSYRLEKKYYEATELLKNAVSLLEKDLSNIEALRELRVELKHLKDSFHEELIDELQHQLYVKATGFAYQSAINQFSHSIQQQHSRTSSDVSSRSSPLPIPRSSTKHSRHSSKTITEPTSILLTPPPVIETSINEEVEASMEHQSALVEYISSLVESLSMLGKVPEMLDAIQKKMLQELVLIIEKASIRIAQLVKDEGVSLEMAPSSKCTNPKYLETLLEMCFQQFDDVVAAHSLLLKCLTKIKATYKGTYELYSEIDVWTAIQHVLRDLLEIYLAVDEEKPHTAMSAFTPFAIAGYISLSFLLIFSPFLLPLIFMYLSSHEFVIFKKKVATKTRKQPLFRFDNSRHALSVSSYIKEQRDKELAAQVQSGQVAQLEHNFEDNQPSISQHIVCKPSARNITVMYSPVRDFVLKIEEAMQLQPDTHCDLYQFLQDFVENRFLDTIQIEFQEKMDNALKPEARDSIKVLRNSNKPALLASSVILWDSLKELYQLMLDIPMYSANFLSIAYNLLQTYVEITLNMFNDCVSASPGAAAANVPGPSLVAAAVWVGDRERLKSLVNFSSWELLMTKKHKRVDTSSGKNSIYNEESQLLLSSRKNYERSEMIFEHDSIKLLCVLNESMEWLGVKLEEMIKDMSGKWKEEIDGSMMSRLKKHFSVHEQQAVVDNDVQTRESIESLSHCLREIKEISRAAIMVLHLEIRFHCFYFLMPTLTQSTYVCEHEVADCDSGVKELANDLTSLKMNTVGILTLPKQSYLFDGVGHLVAAIFINSTSFLNKININGVKKMCRNIQHIQSCLSKITSVREKDLDLAQKYFAMLYVNEEEFLKLVMEQGRVFNQVDYVSALTLLYNSQGHTNPVRLDNNIKKLEQMFDDDAC</sequence>
<dbReference type="OrthoDB" id="272977at2759"/>
<organism evidence="9">
    <name type="scientific">Amphimedon queenslandica</name>
    <name type="common">Sponge</name>
    <dbReference type="NCBI Taxonomy" id="400682"/>
    <lineage>
        <taxon>Eukaryota</taxon>
        <taxon>Metazoa</taxon>
        <taxon>Porifera</taxon>
        <taxon>Demospongiae</taxon>
        <taxon>Heteroscleromorpha</taxon>
        <taxon>Haplosclerida</taxon>
        <taxon>Niphatidae</taxon>
        <taxon>Amphimedon</taxon>
    </lineage>
</organism>
<name>A0A1X7UX94_AMPQE</name>
<dbReference type="InterPro" id="IPR048630">
    <property type="entry name" value="Sec8_M"/>
</dbReference>
<dbReference type="STRING" id="400682.A0A1X7UX94"/>
<feature type="domain" description="Exocyst complex component Sec8 middle helical bundle" evidence="8">
    <location>
        <begin position="294"/>
        <end position="427"/>
    </location>
</feature>
<dbReference type="InParanoid" id="A0A1X7UX94"/>
<dbReference type="AlphaFoldDB" id="A0A1X7UX94"/>
<keyword evidence="4 5" id="KW-0653">Protein transport</keyword>
<dbReference type="Pfam" id="PF04048">
    <property type="entry name" value="Sec8_N"/>
    <property type="match status" value="1"/>
</dbReference>
<evidence type="ECO:0000256" key="5">
    <source>
        <dbReference type="RuleBase" id="RU367079"/>
    </source>
</evidence>
<keyword evidence="2 5" id="KW-0813">Transport</keyword>
<dbReference type="EnsemblMetazoa" id="Aqu2.1.32139_001">
    <property type="protein sequence ID" value="Aqu2.1.32139_001"/>
    <property type="gene ID" value="Aqu2.1.32139"/>
</dbReference>
<evidence type="ECO:0000256" key="6">
    <source>
        <dbReference type="SAM" id="MobiDB-lite"/>
    </source>
</evidence>
<reference evidence="9" key="1">
    <citation type="submission" date="2017-05" db="UniProtKB">
        <authorList>
            <consortium name="EnsemblMetazoa"/>
        </authorList>
    </citation>
    <scope>IDENTIFICATION</scope>
</reference>
<dbReference type="GO" id="GO:0006904">
    <property type="term" value="P:vesicle docking involved in exocytosis"/>
    <property type="evidence" value="ECO:0007669"/>
    <property type="project" value="InterPro"/>
</dbReference>
<dbReference type="GO" id="GO:0000145">
    <property type="term" value="C:exocyst"/>
    <property type="evidence" value="ECO:0007669"/>
    <property type="project" value="UniProtKB-UniRule"/>
</dbReference>
<evidence type="ECO:0000256" key="1">
    <source>
        <dbReference type="ARBA" id="ARBA00010470"/>
    </source>
</evidence>
<feature type="compositionally biased region" description="Low complexity" evidence="6">
    <location>
        <begin position="230"/>
        <end position="248"/>
    </location>
</feature>
<accession>A0A1X7UX94</accession>
<proteinExistence type="inferred from homology"/>
<evidence type="ECO:0000256" key="3">
    <source>
        <dbReference type="ARBA" id="ARBA00022483"/>
    </source>
</evidence>
<dbReference type="GO" id="GO:0090522">
    <property type="term" value="P:vesicle tethering involved in exocytosis"/>
    <property type="evidence" value="ECO:0007669"/>
    <property type="project" value="UniProtKB-UniRule"/>
</dbReference>
<evidence type="ECO:0000259" key="7">
    <source>
        <dbReference type="Pfam" id="PF04048"/>
    </source>
</evidence>
<dbReference type="eggNOG" id="KOG3691">
    <property type="taxonomic scope" value="Eukaryota"/>
</dbReference>